<dbReference type="OrthoDB" id="5381335at2"/>
<protein>
    <submittedName>
        <fullName evidence="2">16S rRNA processing protein RimM</fullName>
    </submittedName>
</protein>
<reference evidence="2" key="1">
    <citation type="submission" date="2013-08" db="EMBL/GenBank/DDBJ databases">
        <authorList>
            <person name="Durkin A.S."/>
            <person name="Haft D.R."/>
            <person name="McCorrison J."/>
            <person name="Torralba M."/>
            <person name="Gillis M."/>
            <person name="Haft D.H."/>
            <person name="Methe B."/>
            <person name="Sutton G."/>
            <person name="Nelson K.E."/>
        </authorList>
    </citation>
    <scope>NUCLEOTIDE SEQUENCE [LARGE SCALE GENOMIC DNA]</scope>
    <source>
        <strain evidence="2">F0233</strain>
    </source>
</reference>
<keyword evidence="3" id="KW-1185">Reference proteome</keyword>
<proteinExistence type="predicted"/>
<gene>
    <name evidence="2" type="ORF">HMPREF0682_0293</name>
</gene>
<dbReference type="Pfam" id="PF24986">
    <property type="entry name" value="PRC_RimM"/>
    <property type="match status" value="1"/>
</dbReference>
<dbReference type="NCBIfam" id="TIGR02273">
    <property type="entry name" value="16S_RimM"/>
    <property type="match status" value="1"/>
</dbReference>
<sequence>GGRFVASFDEVGDRDGAERLRGAELVVDAPADERPADGDEYYDRQLVGLRVHDAAGRDAGELVDVLHNPAQDLLVVRTADGERLVPFVAALVPEVDLDAGRVRLADVPGLLDEPAEAADGAGEDGS</sequence>
<dbReference type="InterPro" id="IPR056792">
    <property type="entry name" value="PRC_RimM"/>
</dbReference>
<feature type="non-terminal residue" evidence="2">
    <location>
        <position position="1"/>
    </location>
</feature>
<dbReference type="EMBL" id="ACVN02000285">
    <property type="protein sequence ID" value="ERK51202.1"/>
    <property type="molecule type" value="Genomic_DNA"/>
</dbReference>
<dbReference type="InterPro" id="IPR011961">
    <property type="entry name" value="RimM"/>
</dbReference>
<dbReference type="AlphaFoldDB" id="U2RKG9"/>
<comment type="caution">
    <text evidence="2">The sequence shown here is derived from an EMBL/GenBank/DDBJ whole genome shotgun (WGS) entry which is preliminary data.</text>
</comment>
<evidence type="ECO:0000259" key="1">
    <source>
        <dbReference type="Pfam" id="PF24986"/>
    </source>
</evidence>
<dbReference type="Proteomes" id="UP000017052">
    <property type="component" value="Unassembled WGS sequence"/>
</dbReference>
<dbReference type="GO" id="GO:0006364">
    <property type="term" value="P:rRNA processing"/>
    <property type="evidence" value="ECO:0007669"/>
    <property type="project" value="InterPro"/>
</dbReference>
<feature type="domain" description="Ribosome maturation factor RimM PRC barrel" evidence="1">
    <location>
        <begin position="45"/>
        <end position="105"/>
    </location>
</feature>
<dbReference type="PANTHER" id="PTHR33692:SF1">
    <property type="entry name" value="RIBOSOME MATURATION FACTOR RIMM"/>
    <property type="match status" value="1"/>
</dbReference>
<evidence type="ECO:0000313" key="3">
    <source>
        <dbReference type="Proteomes" id="UP000017052"/>
    </source>
</evidence>
<dbReference type="GO" id="GO:0005840">
    <property type="term" value="C:ribosome"/>
    <property type="evidence" value="ECO:0007669"/>
    <property type="project" value="InterPro"/>
</dbReference>
<dbReference type="InterPro" id="IPR011033">
    <property type="entry name" value="PRC_barrel-like_sf"/>
</dbReference>
<evidence type="ECO:0000313" key="2">
    <source>
        <dbReference type="EMBL" id="ERK51202.1"/>
    </source>
</evidence>
<dbReference type="SUPFAM" id="SSF50346">
    <property type="entry name" value="PRC-barrel domain"/>
    <property type="match status" value="1"/>
</dbReference>
<dbReference type="GO" id="GO:0043022">
    <property type="term" value="F:ribosome binding"/>
    <property type="evidence" value="ECO:0007669"/>
    <property type="project" value="InterPro"/>
</dbReference>
<dbReference type="Gene3D" id="2.30.30.240">
    <property type="entry name" value="PRC-barrel domain"/>
    <property type="match status" value="1"/>
</dbReference>
<dbReference type="RefSeq" id="WP_021798577.1">
    <property type="nucleotide sequence ID" value="NZ_ACVN02000285.1"/>
</dbReference>
<accession>U2RKG9</accession>
<name>U2RKG9_9ACTN</name>
<organism evidence="2 3">
    <name type="scientific">Propionibacterium acidifaciens F0233</name>
    <dbReference type="NCBI Taxonomy" id="553198"/>
    <lineage>
        <taxon>Bacteria</taxon>
        <taxon>Bacillati</taxon>
        <taxon>Actinomycetota</taxon>
        <taxon>Actinomycetes</taxon>
        <taxon>Propionibacteriales</taxon>
        <taxon>Propionibacteriaceae</taxon>
        <taxon>Propionibacterium</taxon>
    </lineage>
</organism>
<dbReference type="PANTHER" id="PTHR33692">
    <property type="entry name" value="RIBOSOME MATURATION FACTOR RIMM"/>
    <property type="match status" value="1"/>
</dbReference>